<dbReference type="KEGG" id="lak:106153572"/>
<feature type="compositionally biased region" description="Polar residues" evidence="1">
    <location>
        <begin position="1002"/>
        <end position="1026"/>
    </location>
</feature>
<dbReference type="STRING" id="7574.A0A1S3HBW3"/>
<dbReference type="InterPro" id="IPR041679">
    <property type="entry name" value="DNA2/NAM7-like_C"/>
</dbReference>
<keyword evidence="5" id="KW-0347">Helicase</keyword>
<protein>
    <submittedName>
        <fullName evidence="5">Probable helicase with zinc finger domain</fullName>
    </submittedName>
</protein>
<feature type="compositionally biased region" description="Polar residues" evidence="1">
    <location>
        <begin position="882"/>
        <end position="892"/>
    </location>
</feature>
<feature type="region of interest" description="Disordered" evidence="1">
    <location>
        <begin position="844"/>
        <end position="913"/>
    </location>
</feature>
<keyword evidence="5" id="KW-0067">ATP-binding</keyword>
<dbReference type="Gene3D" id="3.40.50.300">
    <property type="entry name" value="P-loop containing nucleotide triphosphate hydrolases"/>
    <property type="match status" value="2"/>
</dbReference>
<dbReference type="RefSeq" id="XP_013383006.1">
    <property type="nucleotide sequence ID" value="XM_013527552.1"/>
</dbReference>
<dbReference type="InterPro" id="IPR049569">
    <property type="entry name" value="HELZ_DEAD-box_1"/>
</dbReference>
<dbReference type="Proteomes" id="UP000085678">
    <property type="component" value="Unplaced"/>
</dbReference>
<dbReference type="PANTHER" id="PTHR10887:SF365">
    <property type="entry name" value="HELICASE WITH ZINC FINGER DOMAIN-RELATED"/>
    <property type="match status" value="1"/>
</dbReference>
<dbReference type="CDD" id="cd18808">
    <property type="entry name" value="SF1_C_Upf1"/>
    <property type="match status" value="1"/>
</dbReference>
<feature type="compositionally biased region" description="Low complexity" evidence="1">
    <location>
        <begin position="589"/>
        <end position="601"/>
    </location>
</feature>
<organism evidence="4 5">
    <name type="scientific">Lingula anatina</name>
    <name type="common">Brachiopod</name>
    <name type="synonym">Lingula unguis</name>
    <dbReference type="NCBI Taxonomy" id="7574"/>
    <lineage>
        <taxon>Eukaryota</taxon>
        <taxon>Metazoa</taxon>
        <taxon>Spiralia</taxon>
        <taxon>Lophotrochozoa</taxon>
        <taxon>Brachiopoda</taxon>
        <taxon>Linguliformea</taxon>
        <taxon>Lingulata</taxon>
        <taxon>Lingulida</taxon>
        <taxon>Linguloidea</taxon>
        <taxon>Lingulidae</taxon>
        <taxon>Lingula</taxon>
    </lineage>
</organism>
<dbReference type="InterPro" id="IPR045055">
    <property type="entry name" value="DNA2/NAM7-like"/>
</dbReference>
<evidence type="ECO:0000313" key="5">
    <source>
        <dbReference type="RefSeq" id="XP_013383006.1"/>
    </source>
</evidence>
<feature type="compositionally biased region" description="Low complexity" evidence="1">
    <location>
        <begin position="1036"/>
        <end position="1046"/>
    </location>
</feature>
<dbReference type="InParanoid" id="A0A1S3HBW3"/>
<dbReference type="GeneID" id="106153572"/>
<proteinExistence type="predicted"/>
<sequence>MHHAIDKLQDVRLVFPDLDHSISIPWTPRSMGRNLDGQWSDKLDARLNTKQKEAIVAMTTSLEIELPPILLVGPYGTGKTFTLAQAAKQILQQEGTRILICTHSNSAADLYIKDYFHPYVEDNHLEAKPLRIYYRNRWIQTVNETVQKYCLIDPSFNFRMPTKEDIEGHRVIVATLSTSKYLYDIGLEPDCFTHILLDEAAQALECETIMPLAVASKKTRIVLAGDHMQMSPEVHSDFTRGRNLHISLLERLYDLYPGEQPCKILLCENYRSHKAILDYTSELFYDNKLVAGSKQPRHEVFYPLSFFTAKGEDVQHQNSTAFYNNAEVYEIVERISELKKMWPKSWGSQDDGAIGVVSPYADQVVRIRSELRKRKMGGVSVERVFNVQGKQFRAIFLSTVRTRNTCSTDTTMEDFMDFGFLSNAKLLTTAITRAQSLVAVVGDPVSLCSIGKCRKIWERFIEVCNQHNSLYGMTWSQLRLQLDGVELKKTYVLNPLAPEFVPNRLRHGDPLSVPEGVKGPYGHHFTGNALYKYKQQQQQMAAALTQPYLFSMPPTLLSHPYYMVPPYMTAHNRARGTHHLVAEGGRGTSPGSSPVRSPPRSESQDKKGMGSPRSGTPTPKPDDKSSKSASPVPLGLGVNTALPAQSFPLQFMRPGMVQVDYRALMNMYRMQGPMSPGQGFIHPQTIPVVPPRVAYPFGAMPPHLRPHGSPPGMMQIPTTGAAQSPPSSSPLAQRTDATQPPVVNMSPGRASPMAGSPRSAPQFTLLPNVKHVPPHLLEQTQQEDMTKEPPVMRYPRPPDMEPYYNGTGVNHHIDTARQHQTTLQQQTPEKSYMAEQFSQQRALYRQMEQTESSEPVSYEEEMKKPPWLRRRQYASLVKTPGGDQQENGDASPQPSPVATPVTRQDSASSDILAPSEIDNVVKFITDDASTESELGNIHIGHTVPRLKLNTFAAAASGAAAAVAPPKIDRQLPLYMRGSPQLDASSTSTPPPTAVPESAEATSGSTTPQLGQLTYASVLRRQTSSPSSPLPHRVEPRNNLLDPPNNLLPSPVSPTTPATFQESWRFPSVTSPTSAEPENNPLELLKNLNIRASPATQAMYNYFS</sequence>
<name>A0A1S3HBW3_LINAN</name>
<evidence type="ECO:0000259" key="2">
    <source>
        <dbReference type="Pfam" id="PF13086"/>
    </source>
</evidence>
<dbReference type="AlphaFoldDB" id="A0A1S3HBW3"/>
<dbReference type="InterPro" id="IPR047187">
    <property type="entry name" value="SF1_C_Upf1"/>
</dbReference>
<gene>
    <name evidence="5" type="primary">LOC106153572</name>
</gene>
<dbReference type="InterPro" id="IPR041677">
    <property type="entry name" value="DNA2/NAM7_AAA_11"/>
</dbReference>
<feature type="compositionally biased region" description="Polar residues" evidence="1">
    <location>
        <begin position="844"/>
        <end position="855"/>
    </location>
</feature>
<feature type="region of interest" description="Disordered" evidence="1">
    <location>
        <begin position="718"/>
        <end position="740"/>
    </location>
</feature>
<dbReference type="PANTHER" id="PTHR10887">
    <property type="entry name" value="DNA2/NAM7 HELICASE FAMILY"/>
    <property type="match status" value="1"/>
</dbReference>
<feature type="domain" description="DNA2/NAM7 helicase helicase" evidence="2">
    <location>
        <begin position="47"/>
        <end position="151"/>
    </location>
</feature>
<feature type="region of interest" description="Disordered" evidence="1">
    <location>
        <begin position="977"/>
        <end position="1046"/>
    </location>
</feature>
<dbReference type="GO" id="GO:0035194">
    <property type="term" value="P:regulatory ncRNA-mediated post-transcriptional gene silencing"/>
    <property type="evidence" value="ECO:0007669"/>
    <property type="project" value="TreeGrafter"/>
</dbReference>
<feature type="domain" description="DNA2/NAM7 helicase helicase" evidence="2">
    <location>
        <begin position="164"/>
        <end position="236"/>
    </location>
</feature>
<dbReference type="Pfam" id="PF13087">
    <property type="entry name" value="AAA_12"/>
    <property type="match status" value="1"/>
</dbReference>
<reference evidence="5" key="1">
    <citation type="submission" date="2025-08" db="UniProtKB">
        <authorList>
            <consortium name="RefSeq"/>
        </authorList>
    </citation>
    <scope>IDENTIFICATION</scope>
    <source>
        <tissue evidence="5">Gonads</tissue>
    </source>
</reference>
<dbReference type="GO" id="GO:0005829">
    <property type="term" value="C:cytosol"/>
    <property type="evidence" value="ECO:0007669"/>
    <property type="project" value="TreeGrafter"/>
</dbReference>
<accession>A0A1S3HBW3</accession>
<dbReference type="FunFam" id="3.40.50.300:FF:000419">
    <property type="entry name" value="Probable helicase with zinc finger domain"/>
    <property type="match status" value="1"/>
</dbReference>
<evidence type="ECO:0000313" key="4">
    <source>
        <dbReference type="Proteomes" id="UP000085678"/>
    </source>
</evidence>
<dbReference type="OrthoDB" id="5988104at2759"/>
<evidence type="ECO:0000256" key="1">
    <source>
        <dbReference type="SAM" id="MobiDB-lite"/>
    </source>
</evidence>
<feature type="region of interest" description="Disordered" evidence="1">
    <location>
        <begin position="581"/>
        <end position="634"/>
    </location>
</feature>
<keyword evidence="4" id="KW-1185">Reference proteome</keyword>
<keyword evidence="5" id="KW-0378">Hydrolase</keyword>
<dbReference type="Pfam" id="PF13086">
    <property type="entry name" value="AAA_11"/>
    <property type="match status" value="2"/>
</dbReference>
<dbReference type="CDD" id="cd18077">
    <property type="entry name" value="DEXXQc_HELZ"/>
    <property type="match status" value="1"/>
</dbReference>
<feature type="domain" description="DNA2/NAM7 helicase-like C-terminal" evidence="3">
    <location>
        <begin position="245"/>
        <end position="443"/>
    </location>
</feature>
<dbReference type="InterPro" id="IPR027417">
    <property type="entry name" value="P-loop_NTPase"/>
</dbReference>
<dbReference type="GO" id="GO:0004386">
    <property type="term" value="F:helicase activity"/>
    <property type="evidence" value="ECO:0007669"/>
    <property type="project" value="UniProtKB-KW"/>
</dbReference>
<evidence type="ECO:0000259" key="3">
    <source>
        <dbReference type="Pfam" id="PF13087"/>
    </source>
</evidence>
<dbReference type="GO" id="GO:0043186">
    <property type="term" value="C:P granule"/>
    <property type="evidence" value="ECO:0007669"/>
    <property type="project" value="TreeGrafter"/>
</dbReference>
<keyword evidence="5" id="KW-0547">Nucleotide-binding</keyword>
<dbReference type="SUPFAM" id="SSF52540">
    <property type="entry name" value="P-loop containing nucleoside triphosphate hydrolases"/>
    <property type="match status" value="1"/>
</dbReference>